<feature type="signal peptide" evidence="1">
    <location>
        <begin position="1"/>
        <end position="20"/>
    </location>
</feature>
<accession>A0A5C6FCT2</accession>
<reference evidence="2 3" key="1">
    <citation type="submission" date="2019-02" db="EMBL/GenBank/DDBJ databases">
        <title>Deep-cultivation of Planctomycetes and their phenomic and genomic characterization uncovers novel biology.</title>
        <authorList>
            <person name="Wiegand S."/>
            <person name="Jogler M."/>
            <person name="Boedeker C."/>
            <person name="Pinto D."/>
            <person name="Vollmers J."/>
            <person name="Rivas-Marin E."/>
            <person name="Kohn T."/>
            <person name="Peeters S.H."/>
            <person name="Heuer A."/>
            <person name="Rast P."/>
            <person name="Oberbeckmann S."/>
            <person name="Bunk B."/>
            <person name="Jeske O."/>
            <person name="Meyerdierks A."/>
            <person name="Storesund J.E."/>
            <person name="Kallscheuer N."/>
            <person name="Luecker S."/>
            <person name="Lage O.M."/>
            <person name="Pohl T."/>
            <person name="Merkel B.J."/>
            <person name="Hornburger P."/>
            <person name="Mueller R.-W."/>
            <person name="Bruemmer F."/>
            <person name="Labrenz M."/>
            <person name="Spormann A.M."/>
            <person name="Op Den Camp H."/>
            <person name="Overmann J."/>
            <person name="Amann R."/>
            <person name="Jetten M.S.M."/>
            <person name="Mascher T."/>
            <person name="Medema M.H."/>
            <person name="Devos D.P."/>
            <person name="Kaster A.-K."/>
            <person name="Ovreas L."/>
            <person name="Rohde M."/>
            <person name="Galperin M.Y."/>
            <person name="Jogler C."/>
        </authorList>
    </citation>
    <scope>NUCLEOTIDE SEQUENCE [LARGE SCALE GENOMIC DNA]</scope>
    <source>
        <strain evidence="2 3">Poly51</strain>
    </source>
</reference>
<evidence type="ECO:0000256" key="1">
    <source>
        <dbReference type="SAM" id="SignalP"/>
    </source>
</evidence>
<dbReference type="EMBL" id="SJPW01000002">
    <property type="protein sequence ID" value="TWU59268.1"/>
    <property type="molecule type" value="Genomic_DNA"/>
</dbReference>
<dbReference type="RefSeq" id="WP_146456749.1">
    <property type="nucleotide sequence ID" value="NZ_SJPW01000002.1"/>
</dbReference>
<sequence precursor="true">MFRRMTLAVALMALPGFAVAGEMVRYQCKEWKAKHIHDEKKADTISATLKKLGCEMKKDQHDGHIDVKYRCPEWRELKLDSHDEAHKWEKWLKEYGFQTEHKH</sequence>
<comment type="caution">
    <text evidence="2">The sequence shown here is derived from an EMBL/GenBank/DDBJ whole genome shotgun (WGS) entry which is preliminary data.</text>
</comment>
<organism evidence="2 3">
    <name type="scientific">Rubripirellula tenax</name>
    <dbReference type="NCBI Taxonomy" id="2528015"/>
    <lineage>
        <taxon>Bacteria</taxon>
        <taxon>Pseudomonadati</taxon>
        <taxon>Planctomycetota</taxon>
        <taxon>Planctomycetia</taxon>
        <taxon>Pirellulales</taxon>
        <taxon>Pirellulaceae</taxon>
        <taxon>Rubripirellula</taxon>
    </lineage>
</organism>
<evidence type="ECO:0000313" key="2">
    <source>
        <dbReference type="EMBL" id="TWU59268.1"/>
    </source>
</evidence>
<evidence type="ECO:0000313" key="3">
    <source>
        <dbReference type="Proteomes" id="UP000318288"/>
    </source>
</evidence>
<dbReference type="Proteomes" id="UP000318288">
    <property type="component" value="Unassembled WGS sequence"/>
</dbReference>
<keyword evidence="1" id="KW-0732">Signal</keyword>
<gene>
    <name evidence="2" type="ORF">Poly51_20550</name>
</gene>
<dbReference type="AlphaFoldDB" id="A0A5C6FCT2"/>
<dbReference type="OrthoDB" id="290569at2"/>
<protein>
    <submittedName>
        <fullName evidence="2">Uncharacterized protein</fullName>
    </submittedName>
</protein>
<proteinExistence type="predicted"/>
<feature type="chain" id="PRO_5023112070" evidence="1">
    <location>
        <begin position="21"/>
        <end position="103"/>
    </location>
</feature>
<name>A0A5C6FCT2_9BACT</name>
<keyword evidence="3" id="KW-1185">Reference proteome</keyword>